<organism evidence="1 2">
    <name type="scientific">Cyclonatronum proteinivorum</name>
    <dbReference type="NCBI Taxonomy" id="1457365"/>
    <lineage>
        <taxon>Bacteria</taxon>
        <taxon>Pseudomonadati</taxon>
        <taxon>Balneolota</taxon>
        <taxon>Balneolia</taxon>
        <taxon>Balneolales</taxon>
        <taxon>Cyclonatronaceae</taxon>
        <taxon>Cyclonatronum</taxon>
    </lineage>
</organism>
<evidence type="ECO:0000313" key="1">
    <source>
        <dbReference type="EMBL" id="AXJ02394.1"/>
    </source>
</evidence>
<evidence type="ECO:0008006" key="3">
    <source>
        <dbReference type="Google" id="ProtNLM"/>
    </source>
</evidence>
<keyword evidence="2" id="KW-1185">Reference proteome</keyword>
<dbReference type="RefSeq" id="WP_124245643.1">
    <property type="nucleotide sequence ID" value="NZ_CP027806.1"/>
</dbReference>
<proteinExistence type="predicted"/>
<sequence length="312" mass="35174">MLKFLDCAFFRSCAALTLLLFGGMITFPGYTKAADGLHAASFNSNSFGSADDIRRATATRLFELSRLDAFTRNNTSSIQEILTDLIADQQDETFRDVIFDAFRQEILEEVLKQSLTRSLREPAATETIAHLREPEIQALMQQLHDNDTDFSDPDTAEAFEAYLLETELHPEKFETRISLLSEILRVSQTARLTVQTLEDFLTIIIFALNQANPEEQRLSDREVNELIVSLRSNFRQLFDNVLLSVALFATRDTDEEVLGRHLRFLTSGSGSWYIRTYNSAVLNGFGEISEQVAAGLAAWAIEQAEEPDALED</sequence>
<dbReference type="EMBL" id="CP027806">
    <property type="protein sequence ID" value="AXJ02394.1"/>
    <property type="molecule type" value="Genomic_DNA"/>
</dbReference>
<gene>
    <name evidence="1" type="ORF">CYPRO_3160</name>
</gene>
<evidence type="ECO:0000313" key="2">
    <source>
        <dbReference type="Proteomes" id="UP000254808"/>
    </source>
</evidence>
<dbReference type="Proteomes" id="UP000254808">
    <property type="component" value="Chromosome"/>
</dbReference>
<protein>
    <recommendedName>
        <fullName evidence="3">DUF2059 domain-containing protein</fullName>
    </recommendedName>
</protein>
<accession>A0A345UPJ2</accession>
<dbReference type="AlphaFoldDB" id="A0A345UPJ2"/>
<name>A0A345UPJ2_9BACT</name>
<dbReference type="KEGG" id="cprv:CYPRO_3160"/>
<reference evidence="1 2" key="1">
    <citation type="submission" date="2018-03" db="EMBL/GenBank/DDBJ databases">
        <title>Phenotypic and genomic properties of Cyclonatronum proteinivorum gen. nov., sp. nov., a haloalkaliphilic bacteroidete from soda lakes possessing Na+-translocating rhodopsin.</title>
        <authorList>
            <person name="Toshchakov S.V."/>
            <person name="Korzhenkov A."/>
            <person name="Samarov N.I."/>
            <person name="Kublanov I.V."/>
            <person name="Muntyan M.S."/>
            <person name="Sorokin D.Y."/>
        </authorList>
    </citation>
    <scope>NUCLEOTIDE SEQUENCE [LARGE SCALE GENOMIC DNA]</scope>
    <source>
        <strain evidence="1 2">Omega</strain>
    </source>
</reference>